<dbReference type="EnsemblMetazoa" id="GAUT005114-RA">
    <property type="protein sequence ID" value="GAUT005114-PA"/>
    <property type="gene ID" value="GAUT005114"/>
</dbReference>
<organism evidence="1 2">
    <name type="scientific">Glossina austeni</name>
    <name type="common">Savannah tsetse fly</name>
    <dbReference type="NCBI Taxonomy" id="7395"/>
    <lineage>
        <taxon>Eukaryota</taxon>
        <taxon>Metazoa</taxon>
        <taxon>Ecdysozoa</taxon>
        <taxon>Arthropoda</taxon>
        <taxon>Hexapoda</taxon>
        <taxon>Insecta</taxon>
        <taxon>Pterygota</taxon>
        <taxon>Neoptera</taxon>
        <taxon>Endopterygota</taxon>
        <taxon>Diptera</taxon>
        <taxon>Brachycera</taxon>
        <taxon>Muscomorpha</taxon>
        <taxon>Hippoboscoidea</taxon>
        <taxon>Glossinidae</taxon>
        <taxon>Glossina</taxon>
    </lineage>
</organism>
<evidence type="ECO:0000313" key="1">
    <source>
        <dbReference type="EnsemblMetazoa" id="GAUT005114-PA"/>
    </source>
</evidence>
<protein>
    <submittedName>
        <fullName evidence="1">Uncharacterized protein</fullName>
    </submittedName>
</protein>
<keyword evidence="2" id="KW-1185">Reference proteome</keyword>
<dbReference type="Proteomes" id="UP000078200">
    <property type="component" value="Unassembled WGS sequence"/>
</dbReference>
<dbReference type="VEuPathDB" id="VectorBase:GAUT005114"/>
<sequence length="158" mass="17994">MPSSDGDYHRTHTRVAFCKIYLCKCHTNVTRLANLGVCIKRSNSQLVQQNHSAVSVFPPARAEVVRSPKHRAQRVFSFLKRPLSSDGMALKAMFDLALTLPVFRELTSVRGNFQDSIIMQYSTEDKYNSHTLKSEYSNRTTLTTGRTTEMIDGQKDEY</sequence>
<name>A0A1A9UHK5_GLOAU</name>
<accession>A0A1A9UHK5</accession>
<reference evidence="1" key="1">
    <citation type="submission" date="2020-05" db="UniProtKB">
        <authorList>
            <consortium name="EnsemblMetazoa"/>
        </authorList>
    </citation>
    <scope>IDENTIFICATION</scope>
    <source>
        <strain evidence="1">TTRI</strain>
    </source>
</reference>
<evidence type="ECO:0000313" key="2">
    <source>
        <dbReference type="Proteomes" id="UP000078200"/>
    </source>
</evidence>
<proteinExistence type="predicted"/>
<dbReference type="AlphaFoldDB" id="A0A1A9UHK5"/>